<organism evidence="3 4">
    <name type="scientific">Winogradskyella aquimaris</name>
    <dbReference type="NCBI Taxonomy" id="864074"/>
    <lineage>
        <taxon>Bacteria</taxon>
        <taxon>Pseudomonadati</taxon>
        <taxon>Bacteroidota</taxon>
        <taxon>Flavobacteriia</taxon>
        <taxon>Flavobacteriales</taxon>
        <taxon>Flavobacteriaceae</taxon>
        <taxon>Winogradskyella</taxon>
    </lineage>
</organism>
<keyword evidence="1" id="KW-0472">Membrane</keyword>
<protein>
    <submittedName>
        <fullName evidence="3">CPBP family intramembrane glutamic endopeptidase</fullName>
        <ecNumber evidence="3">3.4.-.-</ecNumber>
    </submittedName>
</protein>
<evidence type="ECO:0000256" key="1">
    <source>
        <dbReference type="SAM" id="Phobius"/>
    </source>
</evidence>
<feature type="transmembrane region" description="Helical" evidence="1">
    <location>
        <begin position="201"/>
        <end position="219"/>
    </location>
</feature>
<feature type="transmembrane region" description="Helical" evidence="1">
    <location>
        <begin position="66"/>
        <end position="86"/>
    </location>
</feature>
<keyword evidence="3" id="KW-0378">Hydrolase</keyword>
<feature type="transmembrane region" description="Helical" evidence="1">
    <location>
        <begin position="175"/>
        <end position="194"/>
    </location>
</feature>
<proteinExistence type="predicted"/>
<feature type="transmembrane region" description="Helical" evidence="1">
    <location>
        <begin position="33"/>
        <end position="54"/>
    </location>
</feature>
<keyword evidence="4" id="KW-1185">Reference proteome</keyword>
<evidence type="ECO:0000313" key="4">
    <source>
        <dbReference type="Proteomes" id="UP001285855"/>
    </source>
</evidence>
<dbReference type="InterPro" id="IPR003675">
    <property type="entry name" value="Rce1/LyrA-like_dom"/>
</dbReference>
<dbReference type="Pfam" id="PF02517">
    <property type="entry name" value="Rce1-like"/>
    <property type="match status" value="1"/>
</dbReference>
<evidence type="ECO:0000313" key="3">
    <source>
        <dbReference type="EMBL" id="MDY2586818.1"/>
    </source>
</evidence>
<gene>
    <name evidence="3" type="ORF">SNF14_05670</name>
</gene>
<dbReference type="EC" id="3.4.-.-" evidence="3"/>
<dbReference type="RefSeq" id="WP_320555192.1">
    <property type="nucleotide sequence ID" value="NZ_JAXDAE010000004.1"/>
</dbReference>
<evidence type="ECO:0000259" key="2">
    <source>
        <dbReference type="Pfam" id="PF02517"/>
    </source>
</evidence>
<feature type="transmembrane region" description="Helical" evidence="1">
    <location>
        <begin position="106"/>
        <end position="126"/>
    </location>
</feature>
<keyword evidence="1" id="KW-1133">Transmembrane helix</keyword>
<comment type="caution">
    <text evidence="3">The sequence shown here is derived from an EMBL/GenBank/DDBJ whole genome shotgun (WGS) entry which is preliminary data.</text>
</comment>
<keyword evidence="1" id="KW-0812">Transmembrane</keyword>
<dbReference type="GO" id="GO:0016787">
    <property type="term" value="F:hydrolase activity"/>
    <property type="evidence" value="ECO:0007669"/>
    <property type="project" value="UniProtKB-KW"/>
</dbReference>
<name>A0ABU5EML8_9FLAO</name>
<feature type="transmembrane region" description="Helical" evidence="1">
    <location>
        <begin position="6"/>
        <end position="26"/>
    </location>
</feature>
<feature type="domain" description="CAAX prenyl protease 2/Lysostaphin resistance protein A-like" evidence="2">
    <location>
        <begin position="136"/>
        <end position="239"/>
    </location>
</feature>
<dbReference type="Proteomes" id="UP001285855">
    <property type="component" value="Unassembled WGS sequence"/>
</dbReference>
<dbReference type="EMBL" id="JAXDAE010000004">
    <property type="protein sequence ID" value="MDY2586818.1"/>
    <property type="molecule type" value="Genomic_DNA"/>
</dbReference>
<accession>A0ABU5EML8</accession>
<reference evidence="3 4" key="1">
    <citation type="submission" date="2023-11" db="EMBL/GenBank/DDBJ databases">
        <title>Winogradskyella pelagius sp. nov., isolated from coastal sediment.</title>
        <authorList>
            <person name="Li F."/>
        </authorList>
    </citation>
    <scope>NUCLEOTIDE SEQUENCE [LARGE SCALE GENOMIC DNA]</scope>
    <source>
        <strain evidence="3 4">KCTC 23502</strain>
    </source>
</reference>
<sequence>MNFGVYNQVVVEWLIFIALLLIPLIVFRNKVNWKWVGLAIGIFLLHKIVLFFGVDGTYPDLIPGRYNWEGKMAAIIFLLLCAYLLFPKKANEWGFRLSQNGVAKKAGIITAIITALIGTLLAWLYFSGTKEGSTSDWLYQLSMPAFEEEIFDRGIMLLILERAFSQTWKFAKVNWSWGAIIITAMFYLTHVIHVDADWNTVIVWGDFLPGLYGLLFMYIRLATGSLLLPVILHGWINVVGYLI</sequence>